<evidence type="ECO:0000256" key="3">
    <source>
        <dbReference type="ARBA" id="ARBA00008343"/>
    </source>
</evidence>
<keyword evidence="17" id="KW-1185">Reference proteome</keyword>
<dbReference type="InterPro" id="IPR003265">
    <property type="entry name" value="HhH-GPD_domain"/>
</dbReference>
<evidence type="ECO:0000256" key="13">
    <source>
        <dbReference type="ARBA" id="ARBA00023295"/>
    </source>
</evidence>
<dbReference type="InterPro" id="IPR015797">
    <property type="entry name" value="NUDIX_hydrolase-like_dom_sf"/>
</dbReference>
<keyword evidence="8 14" id="KW-0227">DNA damage</keyword>
<evidence type="ECO:0000256" key="14">
    <source>
        <dbReference type="RuleBase" id="RU365096"/>
    </source>
</evidence>
<dbReference type="CDD" id="cd00056">
    <property type="entry name" value="ENDO3c"/>
    <property type="match status" value="1"/>
</dbReference>
<keyword evidence="11" id="KW-0411">Iron-sulfur</keyword>
<evidence type="ECO:0000313" key="16">
    <source>
        <dbReference type="EMBL" id="MBO0332185.1"/>
    </source>
</evidence>
<dbReference type="RefSeq" id="WP_207041101.1">
    <property type="nucleotide sequence ID" value="NZ_JAFLNC010000001.1"/>
</dbReference>
<evidence type="ECO:0000256" key="1">
    <source>
        <dbReference type="ARBA" id="ARBA00000843"/>
    </source>
</evidence>
<dbReference type="SUPFAM" id="SSF48150">
    <property type="entry name" value="DNA-glycosylase"/>
    <property type="match status" value="1"/>
</dbReference>
<dbReference type="Pfam" id="PF00633">
    <property type="entry name" value="HHH"/>
    <property type="match status" value="1"/>
</dbReference>
<keyword evidence="10 14" id="KW-0408">Iron</keyword>
<keyword evidence="9" id="KW-0378">Hydrolase</keyword>
<comment type="cofactor">
    <cofactor evidence="14">
        <name>[4Fe-4S] cluster</name>
        <dbReference type="ChEBI" id="CHEBI:49883"/>
    </cofactor>
    <text evidence="14">Binds 1 [4Fe-4S] cluster.</text>
</comment>
<accession>A0ABS3F159</accession>
<dbReference type="Pfam" id="PF00730">
    <property type="entry name" value="HhH-GPD"/>
    <property type="match status" value="1"/>
</dbReference>
<keyword evidence="12" id="KW-0234">DNA repair</keyword>
<dbReference type="InterPro" id="IPR004036">
    <property type="entry name" value="Endonuclease-III-like_CS2"/>
</dbReference>
<dbReference type="Gene3D" id="1.10.340.30">
    <property type="entry name" value="Hypothetical protein, domain 2"/>
    <property type="match status" value="1"/>
</dbReference>
<evidence type="ECO:0000256" key="10">
    <source>
        <dbReference type="ARBA" id="ARBA00023004"/>
    </source>
</evidence>
<evidence type="ECO:0000259" key="15">
    <source>
        <dbReference type="SMART" id="SM00478"/>
    </source>
</evidence>
<dbReference type="SMART" id="SM00478">
    <property type="entry name" value="ENDO3c"/>
    <property type="match status" value="1"/>
</dbReference>
<dbReference type="InterPro" id="IPR023170">
    <property type="entry name" value="HhH_base_excis_C"/>
</dbReference>
<evidence type="ECO:0000256" key="8">
    <source>
        <dbReference type="ARBA" id="ARBA00022763"/>
    </source>
</evidence>
<keyword evidence="7" id="KW-0479">Metal-binding</keyword>
<reference evidence="16 17" key="1">
    <citation type="submission" date="2021-03" db="EMBL/GenBank/DDBJ databases">
        <title>Sneathiella sp. CAU 1612 isolated from Kang Won-do.</title>
        <authorList>
            <person name="Kim W."/>
        </authorList>
    </citation>
    <scope>NUCLEOTIDE SEQUENCE [LARGE SCALE GENOMIC DNA]</scope>
    <source>
        <strain evidence="16 17">CAU 1612</strain>
    </source>
</reference>
<evidence type="ECO:0000256" key="6">
    <source>
        <dbReference type="ARBA" id="ARBA00022485"/>
    </source>
</evidence>
<evidence type="ECO:0000256" key="5">
    <source>
        <dbReference type="ARBA" id="ARBA00022023"/>
    </source>
</evidence>
<evidence type="ECO:0000313" key="17">
    <source>
        <dbReference type="Proteomes" id="UP000664761"/>
    </source>
</evidence>
<evidence type="ECO:0000256" key="9">
    <source>
        <dbReference type="ARBA" id="ARBA00022801"/>
    </source>
</evidence>
<dbReference type="EC" id="3.2.2.31" evidence="4 14"/>
<dbReference type="Pfam" id="PF14815">
    <property type="entry name" value="NUDIX_4"/>
    <property type="match status" value="1"/>
</dbReference>
<dbReference type="SUPFAM" id="SSF55811">
    <property type="entry name" value="Nudix"/>
    <property type="match status" value="1"/>
</dbReference>
<dbReference type="Gene3D" id="3.90.79.10">
    <property type="entry name" value="Nucleoside Triphosphate Pyrophosphohydrolase"/>
    <property type="match status" value="1"/>
</dbReference>
<dbReference type="InterPro" id="IPR000445">
    <property type="entry name" value="HhH_motif"/>
</dbReference>
<dbReference type="InterPro" id="IPR044298">
    <property type="entry name" value="MIG/MutY"/>
</dbReference>
<evidence type="ECO:0000256" key="2">
    <source>
        <dbReference type="ARBA" id="ARBA00002933"/>
    </source>
</evidence>
<dbReference type="CDD" id="cd03431">
    <property type="entry name" value="NUDIX_DNA_Glycosylase_C-MutY"/>
    <property type="match status" value="1"/>
</dbReference>
<dbReference type="PANTHER" id="PTHR42944">
    <property type="entry name" value="ADENINE DNA GLYCOSYLASE"/>
    <property type="match status" value="1"/>
</dbReference>
<feature type="domain" description="HhH-GPD" evidence="15">
    <location>
        <begin position="47"/>
        <end position="196"/>
    </location>
</feature>
<dbReference type="EMBL" id="JAFLNC010000001">
    <property type="protein sequence ID" value="MBO0332185.1"/>
    <property type="molecule type" value="Genomic_DNA"/>
</dbReference>
<dbReference type="NCBIfam" id="TIGR01084">
    <property type="entry name" value="mutY"/>
    <property type="match status" value="1"/>
</dbReference>
<keyword evidence="6" id="KW-0004">4Fe-4S</keyword>
<dbReference type="PANTHER" id="PTHR42944:SF1">
    <property type="entry name" value="ADENINE DNA GLYCOSYLASE"/>
    <property type="match status" value="1"/>
</dbReference>
<dbReference type="InterPro" id="IPR011257">
    <property type="entry name" value="DNA_glycosylase"/>
</dbReference>
<comment type="caution">
    <text evidence="16">The sequence shown here is derived from an EMBL/GenBank/DDBJ whole genome shotgun (WGS) entry which is preliminary data.</text>
</comment>
<proteinExistence type="inferred from homology"/>
<dbReference type="InterPro" id="IPR005760">
    <property type="entry name" value="A/G_AdeGlyc_MutY"/>
</dbReference>
<comment type="catalytic activity">
    <reaction evidence="1 14">
        <text>Hydrolyzes free adenine bases from 7,8-dihydro-8-oxoguanine:adenine mismatched double-stranded DNA, leaving an apurinic site.</text>
        <dbReference type="EC" id="3.2.2.31"/>
    </reaction>
</comment>
<comment type="function">
    <text evidence="2">Adenine glycosylase active on G-A mispairs. MutY also corrects error-prone DNA synthesis past GO lesions which are due to the oxidatively damaged form of guanine: 7,8-dihydro-8-oxoguanine (8-oxo-dGTP).</text>
</comment>
<keyword evidence="13 14" id="KW-0326">Glycosidase</keyword>
<dbReference type="SMART" id="SM00525">
    <property type="entry name" value="FES"/>
    <property type="match status" value="1"/>
</dbReference>
<dbReference type="InterPro" id="IPR029119">
    <property type="entry name" value="MutY_C"/>
</dbReference>
<name>A0ABS3F159_9PROT</name>
<dbReference type="PROSITE" id="PS01155">
    <property type="entry name" value="ENDONUCLEASE_III_2"/>
    <property type="match status" value="1"/>
</dbReference>
<dbReference type="InterPro" id="IPR003651">
    <property type="entry name" value="Endonuclease3_FeS-loop_motif"/>
</dbReference>
<organism evidence="16 17">
    <name type="scientific">Sneathiella sedimenti</name>
    <dbReference type="NCBI Taxonomy" id="2816034"/>
    <lineage>
        <taxon>Bacteria</taxon>
        <taxon>Pseudomonadati</taxon>
        <taxon>Pseudomonadota</taxon>
        <taxon>Alphaproteobacteria</taxon>
        <taxon>Sneathiellales</taxon>
        <taxon>Sneathiellaceae</taxon>
        <taxon>Sneathiella</taxon>
    </lineage>
</organism>
<evidence type="ECO:0000256" key="4">
    <source>
        <dbReference type="ARBA" id="ARBA00012045"/>
    </source>
</evidence>
<evidence type="ECO:0000256" key="12">
    <source>
        <dbReference type="ARBA" id="ARBA00023204"/>
    </source>
</evidence>
<protein>
    <recommendedName>
        <fullName evidence="5 14">Adenine DNA glycosylase</fullName>
        <ecNumber evidence="4 14">3.2.2.31</ecNumber>
    </recommendedName>
</protein>
<evidence type="ECO:0000256" key="11">
    <source>
        <dbReference type="ARBA" id="ARBA00023014"/>
    </source>
</evidence>
<comment type="similarity">
    <text evidence="3 14">Belongs to the Nth/MutY family.</text>
</comment>
<evidence type="ECO:0000256" key="7">
    <source>
        <dbReference type="ARBA" id="ARBA00022723"/>
    </source>
</evidence>
<sequence>MSQLTSSKKSFSAAILNWYDAHARELPWRSRPGEHADPYHVWLSEIMLQQTTVVTVGPYFNKFLTFWPTIHDMADAPLDDILTAWAGLGYYARARNLHKCAITISREFDGKFPKDRDELLSLPGVGPYTAAAISAIAFDRAEVVVDGNIERIISRLYRIDTPLPAAKKEITAFASELTPKSRAGDYAQALMDIGATICTPRTPSCAACPVSRFCAARRVGDMERFPVKAPKKVKPTRRAVVFWLERPDGFVLLRRREEKGLLGGMMEFPSTEWREEEIAVEAAMKRFFSDELQMRADGVTEKSLVRHTFTHFHLELRPVVITIGALDAAVIPRGQWVKPENFSSFALPTLMTKVVRAVVKGQG</sequence>
<dbReference type="Gene3D" id="1.10.1670.10">
    <property type="entry name" value="Helix-hairpin-Helix base-excision DNA repair enzymes (C-terminal)"/>
    <property type="match status" value="1"/>
</dbReference>
<gene>
    <name evidence="16" type="primary">mutY</name>
    <name evidence="16" type="ORF">J0X12_01075</name>
</gene>
<dbReference type="Proteomes" id="UP000664761">
    <property type="component" value="Unassembled WGS sequence"/>
</dbReference>